<dbReference type="OrthoDB" id="1711328at2759"/>
<reference evidence="2" key="2">
    <citation type="submission" date="2025-08" db="UniProtKB">
        <authorList>
            <consortium name="RefSeq"/>
        </authorList>
    </citation>
    <scope>IDENTIFICATION</scope>
    <source>
        <tissue evidence="2">Etiolated seedlings</tissue>
    </source>
</reference>
<dbReference type="AlphaFoldDB" id="A0A3Q7XX53"/>
<gene>
    <name evidence="2" type="primary">LOC113785804</name>
</gene>
<accession>A0A3Q7XX53</accession>
<organism evidence="1 2">
    <name type="scientific">Cicer arietinum</name>
    <name type="common">Chickpea</name>
    <name type="synonym">Garbanzo</name>
    <dbReference type="NCBI Taxonomy" id="3827"/>
    <lineage>
        <taxon>Eukaryota</taxon>
        <taxon>Viridiplantae</taxon>
        <taxon>Streptophyta</taxon>
        <taxon>Embryophyta</taxon>
        <taxon>Tracheophyta</taxon>
        <taxon>Spermatophyta</taxon>
        <taxon>Magnoliopsida</taxon>
        <taxon>eudicotyledons</taxon>
        <taxon>Gunneridae</taxon>
        <taxon>Pentapetalae</taxon>
        <taxon>rosids</taxon>
        <taxon>fabids</taxon>
        <taxon>Fabales</taxon>
        <taxon>Fabaceae</taxon>
        <taxon>Papilionoideae</taxon>
        <taxon>50 kb inversion clade</taxon>
        <taxon>NPAAA clade</taxon>
        <taxon>Hologalegina</taxon>
        <taxon>IRL clade</taxon>
        <taxon>Cicereae</taxon>
        <taxon>Cicer</taxon>
    </lineage>
</organism>
<protein>
    <submittedName>
        <fullName evidence="2">Uncharacterized protein LOC113785804</fullName>
    </submittedName>
</protein>
<keyword evidence="1" id="KW-1185">Reference proteome</keyword>
<dbReference type="STRING" id="3827.A0A3Q7XX53"/>
<evidence type="ECO:0000313" key="2">
    <source>
        <dbReference type="RefSeq" id="XP_027188666.1"/>
    </source>
</evidence>
<dbReference type="PANTHER" id="PTHR11439:SF483">
    <property type="entry name" value="PEPTIDE SYNTHASE GLIP-LIKE, PUTATIVE (AFU_ORTHOLOGUE AFUA_3G12920)-RELATED"/>
    <property type="match status" value="1"/>
</dbReference>
<name>A0A3Q7XX53_CICAR</name>
<proteinExistence type="predicted"/>
<sequence>MEFLCIKKKYASDVLKGFKMQECNGSSTSSESGLVLSKEDNDELIDLTTFKKIIGSLRYLCNTRPTISYSVGLISRYMEKPRTSHYMAAKRIWRYIKDTIEPGMLYSTKLNENEAELIGFTDVD</sequence>
<dbReference type="PANTHER" id="PTHR11439">
    <property type="entry name" value="GAG-POL-RELATED RETROTRANSPOSON"/>
    <property type="match status" value="1"/>
</dbReference>
<reference evidence="1" key="1">
    <citation type="journal article" date="2013" name="Nat. Biotechnol.">
        <title>Draft genome sequence of chickpea (Cicer arietinum) provides a resource for trait improvement.</title>
        <authorList>
            <person name="Varshney R.K."/>
            <person name="Song C."/>
            <person name="Saxena R.K."/>
            <person name="Azam S."/>
            <person name="Yu S."/>
            <person name="Sharpe A.G."/>
            <person name="Cannon S."/>
            <person name="Baek J."/>
            <person name="Rosen B.D."/>
            <person name="Tar'an B."/>
            <person name="Millan T."/>
            <person name="Zhang X."/>
            <person name="Ramsay L.D."/>
            <person name="Iwata A."/>
            <person name="Wang Y."/>
            <person name="Nelson W."/>
            <person name="Farmer A.D."/>
            <person name="Gaur P.M."/>
            <person name="Soderlund C."/>
            <person name="Penmetsa R.V."/>
            <person name="Xu C."/>
            <person name="Bharti A.K."/>
            <person name="He W."/>
            <person name="Winter P."/>
            <person name="Zhao S."/>
            <person name="Hane J.K."/>
            <person name="Carrasquilla-Garcia N."/>
            <person name="Condie J.A."/>
            <person name="Upadhyaya H.D."/>
            <person name="Luo M.C."/>
            <person name="Thudi M."/>
            <person name="Gowda C.L."/>
            <person name="Singh N.P."/>
            <person name="Lichtenzveig J."/>
            <person name="Gali K.K."/>
            <person name="Rubio J."/>
            <person name="Nadarajan N."/>
            <person name="Dolezel J."/>
            <person name="Bansal K.C."/>
            <person name="Xu X."/>
            <person name="Edwards D."/>
            <person name="Zhang G."/>
            <person name="Kahl G."/>
            <person name="Gil J."/>
            <person name="Singh K.B."/>
            <person name="Datta S.K."/>
            <person name="Jackson S.A."/>
            <person name="Wang J."/>
            <person name="Cook D.R."/>
        </authorList>
    </citation>
    <scope>NUCLEOTIDE SEQUENCE [LARGE SCALE GENOMIC DNA]</scope>
    <source>
        <strain evidence="1">cv. CDC Frontier</strain>
    </source>
</reference>
<dbReference type="RefSeq" id="XP_027188666.1">
    <property type="nucleotide sequence ID" value="XM_027332865.1"/>
</dbReference>
<dbReference type="Proteomes" id="UP000087171">
    <property type="component" value="Chromosome Ca3"/>
</dbReference>
<evidence type="ECO:0000313" key="1">
    <source>
        <dbReference type="Proteomes" id="UP000087171"/>
    </source>
</evidence>